<dbReference type="EMBL" id="VLKP01000002">
    <property type="protein sequence ID" value="TWI13578.1"/>
    <property type="molecule type" value="Genomic_DNA"/>
</dbReference>
<dbReference type="PROSITE" id="PS51832">
    <property type="entry name" value="HD_GYP"/>
    <property type="match status" value="1"/>
</dbReference>
<dbReference type="InterPro" id="IPR037522">
    <property type="entry name" value="HD_GYP_dom"/>
</dbReference>
<dbReference type="PANTHER" id="PTHR43155">
    <property type="entry name" value="CYCLIC DI-GMP PHOSPHODIESTERASE PA4108-RELATED"/>
    <property type="match status" value="1"/>
</dbReference>
<protein>
    <submittedName>
        <fullName evidence="2">HD-GYP domain-containing protein (C-di-GMP phosphodiesterase class II)</fullName>
    </submittedName>
</protein>
<accession>A0A562M1B4</accession>
<dbReference type="InterPro" id="IPR021812">
    <property type="entry name" value="DUF3391"/>
</dbReference>
<evidence type="ECO:0000313" key="2">
    <source>
        <dbReference type="EMBL" id="TWI13578.1"/>
    </source>
</evidence>
<evidence type="ECO:0000259" key="1">
    <source>
        <dbReference type="PROSITE" id="PS51832"/>
    </source>
</evidence>
<dbReference type="GO" id="GO:0008081">
    <property type="term" value="F:phosphoric diester hydrolase activity"/>
    <property type="evidence" value="ECO:0007669"/>
    <property type="project" value="UniProtKB-ARBA"/>
</dbReference>
<evidence type="ECO:0000313" key="3">
    <source>
        <dbReference type="Proteomes" id="UP000316471"/>
    </source>
</evidence>
<name>A0A562M1B4_9GAMM</name>
<dbReference type="InterPro" id="IPR003607">
    <property type="entry name" value="HD/PDEase_dom"/>
</dbReference>
<dbReference type="Pfam" id="PF11871">
    <property type="entry name" value="DUF3391"/>
    <property type="match status" value="1"/>
</dbReference>
<dbReference type="SUPFAM" id="SSF109604">
    <property type="entry name" value="HD-domain/PDEase-like"/>
    <property type="match status" value="1"/>
</dbReference>
<dbReference type="RefSeq" id="WP_158636264.1">
    <property type="nucleotide sequence ID" value="NZ_VLKP01000002.1"/>
</dbReference>
<dbReference type="Gene3D" id="1.10.3210.10">
    <property type="entry name" value="Hypothetical protein af1432"/>
    <property type="match status" value="1"/>
</dbReference>
<dbReference type="CDD" id="cd00077">
    <property type="entry name" value="HDc"/>
    <property type="match status" value="1"/>
</dbReference>
<keyword evidence="3" id="KW-1185">Reference proteome</keyword>
<sequence>MDIGDREVRISVRGLTCGMFVSRLDRPWLETSFPLQGMRLDNDDQVLALMRICAHVWIDTQAGAKPELRHLAPLPSVPVHREVRESPELKRLYRHDWQLEADVEEELPRAESAHVALKSRMAEVMADLRKGRRFDLDKLRAGVRAMIESILRNPAALAWLKELKRHDDYTYHRAMGSSIWAASFGRHLGLIREELEDLALGGLLCDVGKACLPPELLAKQTALNAEEAILVRHHVQHSLDIVASTPGASPRVIEIVATHHERHDGSGYPHGLRGVQIPIFGRIMGVVDSYDAMTSMRPYAASLSPHQAVAELYEQRDRQFQAEIVEQFIQACGIYPTGSLVELTSGEVGVVIEVHSLKRLRPRVMLLLDANKQPLPEFRIVNLGTAEPDAHEPGLTVKRGLPIGAYGIDGNELFLG</sequence>
<reference evidence="2 3" key="1">
    <citation type="journal article" date="2015" name="Stand. Genomic Sci.">
        <title>Genomic Encyclopedia of Bacterial and Archaeal Type Strains, Phase III: the genomes of soil and plant-associated and newly described type strains.</title>
        <authorList>
            <person name="Whitman W.B."/>
            <person name="Woyke T."/>
            <person name="Klenk H.P."/>
            <person name="Zhou Y."/>
            <person name="Lilburn T.G."/>
            <person name="Beck B.J."/>
            <person name="De Vos P."/>
            <person name="Vandamme P."/>
            <person name="Eisen J.A."/>
            <person name="Garrity G."/>
            <person name="Hugenholtz P."/>
            <person name="Kyrpides N.C."/>
        </authorList>
    </citation>
    <scope>NUCLEOTIDE SEQUENCE [LARGE SCALE GENOMIC DNA]</scope>
    <source>
        <strain evidence="2 3">CGMCC 1.10136</strain>
    </source>
</reference>
<feature type="domain" description="HD-GYP" evidence="1">
    <location>
        <begin position="148"/>
        <end position="344"/>
    </location>
</feature>
<dbReference type="OrthoDB" id="9802066at2"/>
<dbReference type="AlphaFoldDB" id="A0A562M1B4"/>
<comment type="caution">
    <text evidence="2">The sequence shown here is derived from an EMBL/GenBank/DDBJ whole genome shotgun (WGS) entry which is preliminary data.</text>
</comment>
<dbReference type="Pfam" id="PF13487">
    <property type="entry name" value="HD_5"/>
    <property type="match status" value="1"/>
</dbReference>
<proteinExistence type="predicted"/>
<dbReference type="Proteomes" id="UP000316471">
    <property type="component" value="Unassembled WGS sequence"/>
</dbReference>
<organism evidence="2 3">
    <name type="scientific">Aerolutibacter ruishenii</name>
    <dbReference type="NCBI Taxonomy" id="686800"/>
    <lineage>
        <taxon>Bacteria</taxon>
        <taxon>Pseudomonadati</taxon>
        <taxon>Pseudomonadota</taxon>
        <taxon>Gammaproteobacteria</taxon>
        <taxon>Lysobacterales</taxon>
        <taxon>Lysobacteraceae</taxon>
        <taxon>Aerolutibacter</taxon>
    </lineage>
</organism>
<gene>
    <name evidence="2" type="ORF">IP93_00741</name>
</gene>
<dbReference type="PANTHER" id="PTHR43155:SF2">
    <property type="entry name" value="CYCLIC DI-GMP PHOSPHODIESTERASE PA4108"/>
    <property type="match status" value="1"/>
</dbReference>